<evidence type="ECO:0000256" key="4">
    <source>
        <dbReference type="PIRNR" id="PIRNR006078"/>
    </source>
</evidence>
<dbReference type="Gene3D" id="3.90.1510.10">
    <property type="entry name" value="Glycerate kinase, domain 2"/>
    <property type="match status" value="1"/>
</dbReference>
<dbReference type="Proteomes" id="UP000322976">
    <property type="component" value="Unassembled WGS sequence"/>
</dbReference>
<proteinExistence type="inferred from homology"/>
<dbReference type="GO" id="GO:0008887">
    <property type="term" value="F:glycerate kinase activity"/>
    <property type="evidence" value="ECO:0007669"/>
    <property type="project" value="UniProtKB-UniRule"/>
</dbReference>
<dbReference type="Pfam" id="PF02595">
    <property type="entry name" value="Gly_kinase"/>
    <property type="match status" value="1"/>
</dbReference>
<evidence type="ECO:0000313" key="6">
    <source>
        <dbReference type="Proteomes" id="UP000322976"/>
    </source>
</evidence>
<keyword evidence="2 4" id="KW-0808">Transferase</keyword>
<name>A0A5D8QAA6_9THEO</name>
<dbReference type="PIRSF" id="PIRSF006078">
    <property type="entry name" value="GlxK"/>
    <property type="match status" value="1"/>
</dbReference>
<keyword evidence="3 4" id="KW-0418">Kinase</keyword>
<keyword evidence="6" id="KW-1185">Reference proteome</keyword>
<evidence type="ECO:0000256" key="1">
    <source>
        <dbReference type="ARBA" id="ARBA00006284"/>
    </source>
</evidence>
<gene>
    <name evidence="5" type="ORF">FWJ32_09495</name>
</gene>
<dbReference type="SUPFAM" id="SSF110738">
    <property type="entry name" value="Glycerate kinase I"/>
    <property type="match status" value="1"/>
</dbReference>
<dbReference type="GO" id="GO:0031388">
    <property type="term" value="P:organic acid phosphorylation"/>
    <property type="evidence" value="ECO:0007669"/>
    <property type="project" value="UniProtKB-UniRule"/>
</dbReference>
<evidence type="ECO:0000256" key="3">
    <source>
        <dbReference type="ARBA" id="ARBA00022777"/>
    </source>
</evidence>
<dbReference type="InterPro" id="IPR004381">
    <property type="entry name" value="Glycerate_kinase"/>
</dbReference>
<dbReference type="InterPro" id="IPR018193">
    <property type="entry name" value="Glyc_kinase_flavodox-like_fold"/>
</dbReference>
<dbReference type="Gene3D" id="3.40.50.10350">
    <property type="entry name" value="Glycerate kinase, domain 1"/>
    <property type="match status" value="1"/>
</dbReference>
<dbReference type="InterPro" id="IPR036129">
    <property type="entry name" value="Glycerate_kinase_sf"/>
</dbReference>
<comment type="caution">
    <text evidence="5">The sequence shown here is derived from an EMBL/GenBank/DDBJ whole genome shotgun (WGS) entry which is preliminary data.</text>
</comment>
<evidence type="ECO:0000256" key="2">
    <source>
        <dbReference type="ARBA" id="ARBA00022679"/>
    </source>
</evidence>
<comment type="similarity">
    <text evidence="1 4">Belongs to the glycerate kinase type-1 family.</text>
</comment>
<accession>A0A5D8QAA6</accession>
<evidence type="ECO:0000313" key="5">
    <source>
        <dbReference type="EMBL" id="TZE81402.1"/>
    </source>
</evidence>
<dbReference type="RefSeq" id="WP_149545717.1">
    <property type="nucleotide sequence ID" value="NZ_VTPS01000014.1"/>
</dbReference>
<reference evidence="5 6" key="1">
    <citation type="submission" date="2019-08" db="EMBL/GenBank/DDBJ databases">
        <title>Calorimonas adulescens gen. nov., sp. nov., an anaerobic thermophilic bacterium from Sakhalin hot spring.</title>
        <authorList>
            <person name="Khomyakova M.A."/>
            <person name="Merkel A.Y."/>
            <person name="Novikov A."/>
            <person name="Bonch-Osmolovskaya E.A."/>
            <person name="Slobodkin A.I."/>
        </authorList>
    </citation>
    <scope>NUCLEOTIDE SEQUENCE [LARGE SCALE GENOMIC DNA]</scope>
    <source>
        <strain evidence="5 6">A05MB</strain>
    </source>
</reference>
<dbReference type="NCBIfam" id="TIGR00045">
    <property type="entry name" value="glycerate kinase"/>
    <property type="match status" value="1"/>
</dbReference>
<dbReference type="PANTHER" id="PTHR21599">
    <property type="entry name" value="GLYCERATE KINASE"/>
    <property type="match status" value="1"/>
</dbReference>
<sequence length="379" mass="39803">MRVIISPDSYKGSLTSKQVCNAIEEGLKRSGSFDIVKIPIADGGEGTVDAFLSAVGGELVEVTVTAPLGDRQKSFYGILKDGTCVIEMAAASGLSMVAEDRRNPLVTTTYGTGELIKDALDRGCKNFIIGIGGSATNDCGAGMLQALGVRITDESGNEIGFGGGELGRAASIDISGLDKRIAKCHFTVACDVDNPLCGERGASAVYGPQKGATKEMVALLDRNLSHFADLSANAIGRDYRDYPGAGAAGGLGFAFKAFLNADIKRGIDVVIEATHLEDLIKDADIVITGEGNTDFQTARFGKAPAGIAKIGKRYGKPVVIISGGLGESYKELYDAGVTALFSITSRPMSLKEAMDRGYELIRDRAEDIGRLIAKLKFPG</sequence>
<dbReference type="InterPro" id="IPR018197">
    <property type="entry name" value="Glycerate_kinase_RE-like"/>
</dbReference>
<dbReference type="PANTHER" id="PTHR21599:SF0">
    <property type="entry name" value="GLYCERATE KINASE"/>
    <property type="match status" value="1"/>
</dbReference>
<protein>
    <submittedName>
        <fullName evidence="5">Glycerate kinase</fullName>
    </submittedName>
</protein>
<dbReference type="AlphaFoldDB" id="A0A5D8QAA6"/>
<organism evidence="5 6">
    <name type="scientific">Calorimonas adulescens</name>
    <dbReference type="NCBI Taxonomy" id="2606906"/>
    <lineage>
        <taxon>Bacteria</taxon>
        <taxon>Bacillati</taxon>
        <taxon>Bacillota</taxon>
        <taxon>Clostridia</taxon>
        <taxon>Thermoanaerobacterales</taxon>
        <taxon>Thermoanaerobacteraceae</taxon>
        <taxon>Calorimonas</taxon>
    </lineage>
</organism>
<dbReference type="EMBL" id="VTPS01000014">
    <property type="protein sequence ID" value="TZE81402.1"/>
    <property type="molecule type" value="Genomic_DNA"/>
</dbReference>